<keyword evidence="1" id="KW-0472">Membrane</keyword>
<sequence>MQAPTLFSSFLDSPQAALYRAQCSLWCLSLRIIVCFIALKNDFVLIIHLLYLSLSLLYRLKLMRSCPNG</sequence>
<organism evidence="2">
    <name type="scientific">Salmonella enterica subsp. arizonae</name>
    <dbReference type="NCBI Taxonomy" id="59203"/>
    <lineage>
        <taxon>Bacteria</taxon>
        <taxon>Pseudomonadati</taxon>
        <taxon>Pseudomonadota</taxon>
        <taxon>Gammaproteobacteria</taxon>
        <taxon>Enterobacterales</taxon>
        <taxon>Enterobacteriaceae</taxon>
        <taxon>Salmonella</taxon>
    </lineage>
</organism>
<dbReference type="EMBL" id="AAILJL010000006">
    <property type="protein sequence ID" value="ECF4922544.1"/>
    <property type="molecule type" value="Genomic_DNA"/>
</dbReference>
<dbReference type="Proteomes" id="UP000839641">
    <property type="component" value="Unassembled WGS sequence"/>
</dbReference>
<feature type="transmembrane region" description="Helical" evidence="1">
    <location>
        <begin position="30"/>
        <end position="54"/>
    </location>
</feature>
<keyword evidence="1" id="KW-1133">Transmembrane helix</keyword>
<name>A0A5Y2QJR2_SALER</name>
<comment type="caution">
    <text evidence="2">The sequence shown here is derived from an EMBL/GenBank/DDBJ whole genome shotgun (WGS) entry which is preliminary data.</text>
</comment>
<evidence type="ECO:0000256" key="1">
    <source>
        <dbReference type="SAM" id="Phobius"/>
    </source>
</evidence>
<accession>A0A5Y2QJR2</accession>
<protein>
    <submittedName>
        <fullName evidence="2">Uncharacterized protein</fullName>
    </submittedName>
</protein>
<proteinExistence type="predicted"/>
<reference evidence="2" key="1">
    <citation type="submission" date="2019-07" db="EMBL/GenBank/DDBJ databases">
        <authorList>
            <consortium name="GenomeTrakr network: Whole genome sequencing for foodborne pathogen traceback"/>
        </authorList>
    </citation>
    <scope>NUCLEOTIDE SEQUENCE [LARGE SCALE GENOMIC DNA]</scope>
    <source>
        <strain evidence="2">FDA00014297</strain>
    </source>
</reference>
<dbReference type="AlphaFoldDB" id="A0A5Y2QJR2"/>
<gene>
    <name evidence="2" type="ORF">FLP03_10030</name>
</gene>
<keyword evidence="1" id="KW-0812">Transmembrane</keyword>
<evidence type="ECO:0000313" key="2">
    <source>
        <dbReference type="EMBL" id="ECF4922544.1"/>
    </source>
</evidence>